<gene>
    <name evidence="2" type="ORF">K435DRAFT_852366</name>
</gene>
<dbReference type="EMBL" id="ML179072">
    <property type="protein sequence ID" value="THV02931.1"/>
    <property type="molecule type" value="Genomic_DNA"/>
</dbReference>
<accession>A0A4S8MK28</accession>
<evidence type="ECO:0000313" key="2">
    <source>
        <dbReference type="EMBL" id="THV02931.1"/>
    </source>
</evidence>
<evidence type="ECO:0000313" key="3">
    <source>
        <dbReference type="Proteomes" id="UP000297245"/>
    </source>
</evidence>
<keyword evidence="1" id="KW-0812">Transmembrane</keyword>
<proteinExistence type="predicted"/>
<feature type="transmembrane region" description="Helical" evidence="1">
    <location>
        <begin position="110"/>
        <end position="130"/>
    </location>
</feature>
<dbReference type="AlphaFoldDB" id="A0A4S8MK28"/>
<feature type="transmembrane region" description="Helical" evidence="1">
    <location>
        <begin position="39"/>
        <end position="72"/>
    </location>
</feature>
<keyword evidence="1" id="KW-1133">Transmembrane helix</keyword>
<keyword evidence="1" id="KW-0472">Membrane</keyword>
<protein>
    <submittedName>
        <fullName evidence="2">Uncharacterized protein</fullName>
    </submittedName>
</protein>
<keyword evidence="3" id="KW-1185">Reference proteome</keyword>
<name>A0A4S8MK28_DENBC</name>
<sequence length="233" mass="26470">MLASYTLVCSIILLRFYYPFTDWSIPDSTRTTLKELTCFFVVMGGAIGAIVLNFMLVSMIYLLLTQIIIYVVARYKFSSTIKASAERYHEGAKAWFQKDRDTTPEQSHSTLSRVIFSFALFINLATFNSVEDTADVDSAEIVVADDPRLILILAIVLFLGGCLILYNFIITEKASLKQYQSQNDEESKIAVSEYPKQEMMPEKNSEQELIHTIGDDVKKSSEFVSDFRLELIC</sequence>
<dbReference type="Proteomes" id="UP000297245">
    <property type="component" value="Unassembled WGS sequence"/>
</dbReference>
<feature type="transmembrane region" description="Helical" evidence="1">
    <location>
        <begin position="150"/>
        <end position="170"/>
    </location>
</feature>
<reference evidence="2 3" key="1">
    <citation type="journal article" date="2019" name="Nat. Ecol. Evol.">
        <title>Megaphylogeny resolves global patterns of mushroom evolution.</title>
        <authorList>
            <person name="Varga T."/>
            <person name="Krizsan K."/>
            <person name="Foldi C."/>
            <person name="Dima B."/>
            <person name="Sanchez-Garcia M."/>
            <person name="Sanchez-Ramirez S."/>
            <person name="Szollosi G.J."/>
            <person name="Szarkandi J.G."/>
            <person name="Papp V."/>
            <person name="Albert L."/>
            <person name="Andreopoulos W."/>
            <person name="Angelini C."/>
            <person name="Antonin V."/>
            <person name="Barry K.W."/>
            <person name="Bougher N.L."/>
            <person name="Buchanan P."/>
            <person name="Buyck B."/>
            <person name="Bense V."/>
            <person name="Catcheside P."/>
            <person name="Chovatia M."/>
            <person name="Cooper J."/>
            <person name="Damon W."/>
            <person name="Desjardin D."/>
            <person name="Finy P."/>
            <person name="Geml J."/>
            <person name="Haridas S."/>
            <person name="Hughes K."/>
            <person name="Justo A."/>
            <person name="Karasinski D."/>
            <person name="Kautmanova I."/>
            <person name="Kiss B."/>
            <person name="Kocsube S."/>
            <person name="Kotiranta H."/>
            <person name="LaButti K.M."/>
            <person name="Lechner B.E."/>
            <person name="Liimatainen K."/>
            <person name="Lipzen A."/>
            <person name="Lukacs Z."/>
            <person name="Mihaltcheva S."/>
            <person name="Morgado L.N."/>
            <person name="Niskanen T."/>
            <person name="Noordeloos M.E."/>
            <person name="Ohm R.A."/>
            <person name="Ortiz-Santana B."/>
            <person name="Ovrebo C."/>
            <person name="Racz N."/>
            <person name="Riley R."/>
            <person name="Savchenko A."/>
            <person name="Shiryaev A."/>
            <person name="Soop K."/>
            <person name="Spirin V."/>
            <person name="Szebenyi C."/>
            <person name="Tomsovsky M."/>
            <person name="Tulloss R.E."/>
            <person name="Uehling J."/>
            <person name="Grigoriev I.V."/>
            <person name="Vagvolgyi C."/>
            <person name="Papp T."/>
            <person name="Martin F.M."/>
            <person name="Miettinen O."/>
            <person name="Hibbett D.S."/>
            <person name="Nagy L.G."/>
        </authorList>
    </citation>
    <scope>NUCLEOTIDE SEQUENCE [LARGE SCALE GENOMIC DNA]</scope>
    <source>
        <strain evidence="2 3">CBS 962.96</strain>
    </source>
</reference>
<organism evidence="2 3">
    <name type="scientific">Dendrothele bispora (strain CBS 962.96)</name>
    <dbReference type="NCBI Taxonomy" id="1314807"/>
    <lineage>
        <taxon>Eukaryota</taxon>
        <taxon>Fungi</taxon>
        <taxon>Dikarya</taxon>
        <taxon>Basidiomycota</taxon>
        <taxon>Agaricomycotina</taxon>
        <taxon>Agaricomycetes</taxon>
        <taxon>Agaricomycetidae</taxon>
        <taxon>Agaricales</taxon>
        <taxon>Agaricales incertae sedis</taxon>
        <taxon>Dendrothele</taxon>
    </lineage>
</organism>
<evidence type="ECO:0000256" key="1">
    <source>
        <dbReference type="SAM" id="Phobius"/>
    </source>
</evidence>